<organism evidence="1 2">
    <name type="scientific">Eretmocerus hayati</name>
    <dbReference type="NCBI Taxonomy" id="131215"/>
    <lineage>
        <taxon>Eukaryota</taxon>
        <taxon>Metazoa</taxon>
        <taxon>Ecdysozoa</taxon>
        <taxon>Arthropoda</taxon>
        <taxon>Hexapoda</taxon>
        <taxon>Insecta</taxon>
        <taxon>Pterygota</taxon>
        <taxon>Neoptera</taxon>
        <taxon>Endopterygota</taxon>
        <taxon>Hymenoptera</taxon>
        <taxon>Apocrita</taxon>
        <taxon>Proctotrupomorpha</taxon>
        <taxon>Chalcidoidea</taxon>
        <taxon>Aphelinidae</taxon>
        <taxon>Aphelininae</taxon>
        <taxon>Eretmocerus</taxon>
    </lineage>
</organism>
<sequence length="127" mass="14595">MEKQRDDQNEESYGRDDSNASQHSKNGDKGPPRYNDPDKDAERVGEVEEDENNERRGWGEEELTVESFDDEKEYSRSLVSDGCKRSIVMVLIFFREILWKATEICTIRDPDYSSTNINCSGVCITTS</sequence>
<gene>
    <name evidence="1" type="ORF">QAD02_013091</name>
</gene>
<proteinExistence type="predicted"/>
<evidence type="ECO:0000313" key="2">
    <source>
        <dbReference type="Proteomes" id="UP001239111"/>
    </source>
</evidence>
<comment type="caution">
    <text evidence="1">The sequence shown here is derived from an EMBL/GenBank/DDBJ whole genome shotgun (WGS) entry which is preliminary data.</text>
</comment>
<protein>
    <submittedName>
        <fullName evidence="1">Uncharacterized protein</fullName>
    </submittedName>
</protein>
<dbReference type="Proteomes" id="UP001239111">
    <property type="component" value="Chromosome 2"/>
</dbReference>
<dbReference type="EMBL" id="CM056742">
    <property type="protein sequence ID" value="KAJ8677304.1"/>
    <property type="molecule type" value="Genomic_DNA"/>
</dbReference>
<keyword evidence="2" id="KW-1185">Reference proteome</keyword>
<reference evidence="1" key="1">
    <citation type="submission" date="2023-04" db="EMBL/GenBank/DDBJ databases">
        <title>A chromosome-level genome assembly of the parasitoid wasp Eretmocerus hayati.</title>
        <authorList>
            <person name="Zhong Y."/>
            <person name="Liu S."/>
            <person name="Liu Y."/>
        </authorList>
    </citation>
    <scope>NUCLEOTIDE SEQUENCE</scope>
    <source>
        <strain evidence="1">ZJU_SS_LIU_2023</strain>
    </source>
</reference>
<evidence type="ECO:0000313" key="1">
    <source>
        <dbReference type="EMBL" id="KAJ8677304.1"/>
    </source>
</evidence>
<accession>A0ACC2P176</accession>
<name>A0ACC2P176_9HYME</name>